<name>W7A4D6_COCMI</name>
<dbReference type="HOGENOM" id="CLU_019101_2_1_1"/>
<proteinExistence type="inferred from homology"/>
<dbReference type="PANTHER" id="PTHR33048:SF149">
    <property type="entry name" value="UBID FAMILY DECARBOXYLASE"/>
    <property type="match status" value="1"/>
</dbReference>
<protein>
    <recommendedName>
        <fullName evidence="7">Rhodopsin domain-containing protein</fullName>
    </recommendedName>
</protein>
<dbReference type="RefSeq" id="XP_007682500.1">
    <property type="nucleotide sequence ID" value="XM_007684310.1"/>
</dbReference>
<evidence type="ECO:0000256" key="4">
    <source>
        <dbReference type="ARBA" id="ARBA00023136"/>
    </source>
</evidence>
<gene>
    <name evidence="8" type="ORF">COCMIDRAFT_529</name>
</gene>
<dbReference type="eggNOG" id="ENOG502RYN6">
    <property type="taxonomic scope" value="Eukaryota"/>
</dbReference>
<feature type="transmembrane region" description="Helical" evidence="6">
    <location>
        <begin position="174"/>
        <end position="192"/>
    </location>
</feature>
<dbReference type="PANTHER" id="PTHR33048">
    <property type="entry name" value="PTH11-LIKE INTEGRAL MEMBRANE PROTEIN (AFU_ORTHOLOGUE AFUA_5G11245)"/>
    <property type="match status" value="1"/>
</dbReference>
<dbReference type="GeneID" id="19124563"/>
<dbReference type="KEGG" id="bor:COCMIDRAFT_529"/>
<evidence type="ECO:0000256" key="6">
    <source>
        <dbReference type="SAM" id="Phobius"/>
    </source>
</evidence>
<keyword evidence="3 6" id="KW-1133">Transmembrane helix</keyword>
<dbReference type="Pfam" id="PF20684">
    <property type="entry name" value="Fung_rhodopsin"/>
    <property type="match status" value="1"/>
</dbReference>
<feature type="transmembrane region" description="Helical" evidence="6">
    <location>
        <begin position="150"/>
        <end position="167"/>
    </location>
</feature>
<evidence type="ECO:0000256" key="2">
    <source>
        <dbReference type="ARBA" id="ARBA00022692"/>
    </source>
</evidence>
<keyword evidence="4 6" id="KW-0472">Membrane</keyword>
<dbReference type="InterPro" id="IPR052337">
    <property type="entry name" value="SAT4-like"/>
</dbReference>
<sequence length="343" mass="38178">MLRIFSRWRHIRNLSLFAVDDWIMMTAVPTLYTGLAVISTPTIAKDGSSMTPSERVSASIQGGSNKWIKEPTAIAVAEQCMHALMSALKLCMLLTFARTLKETTTIKWVKGAAVYIIFGWLAVEVAFFTVCSTVEEFAIAHATFNLSSDVSIVAIAISLITSLSLPVKQKTRLVMLLGMGSFIVISALLATFRDFTEAYSTTRIPWYLREASFVVCVANALNLWCLFPRNMPFVHDAIESNVRCSDAQRDEKVSTSMNEHHSHIHAFQTPSPDDLDCEEASCDDEENEIINQCEANPWKRIIVDVQVDFKLEILNARCAGSSMKAEKSRIVTCEGPDARHGKD</sequence>
<dbReference type="AlphaFoldDB" id="W7A4D6"/>
<dbReference type="EMBL" id="KI963920">
    <property type="protein sequence ID" value="EUC50986.1"/>
    <property type="molecule type" value="Genomic_DNA"/>
</dbReference>
<evidence type="ECO:0000313" key="9">
    <source>
        <dbReference type="Proteomes" id="UP000054032"/>
    </source>
</evidence>
<feature type="transmembrane region" description="Helical" evidence="6">
    <location>
        <begin position="112"/>
        <end position="130"/>
    </location>
</feature>
<dbReference type="InterPro" id="IPR049326">
    <property type="entry name" value="Rhodopsin_dom_fungi"/>
</dbReference>
<feature type="transmembrane region" description="Helical" evidence="6">
    <location>
        <begin position="204"/>
        <end position="227"/>
    </location>
</feature>
<organism evidence="8 9">
    <name type="scientific">Bipolaris oryzae ATCC 44560</name>
    <dbReference type="NCBI Taxonomy" id="930090"/>
    <lineage>
        <taxon>Eukaryota</taxon>
        <taxon>Fungi</taxon>
        <taxon>Dikarya</taxon>
        <taxon>Ascomycota</taxon>
        <taxon>Pezizomycotina</taxon>
        <taxon>Dothideomycetes</taxon>
        <taxon>Pleosporomycetidae</taxon>
        <taxon>Pleosporales</taxon>
        <taxon>Pleosporineae</taxon>
        <taxon>Pleosporaceae</taxon>
        <taxon>Bipolaris</taxon>
    </lineage>
</organism>
<keyword evidence="9" id="KW-1185">Reference proteome</keyword>
<keyword evidence="2 6" id="KW-0812">Transmembrane</keyword>
<feature type="domain" description="Rhodopsin" evidence="7">
    <location>
        <begin position="2"/>
        <end position="207"/>
    </location>
</feature>
<accession>W7A4D6</accession>
<comment type="similarity">
    <text evidence="5">Belongs to the SAT4 family.</text>
</comment>
<dbReference type="GO" id="GO:0016020">
    <property type="term" value="C:membrane"/>
    <property type="evidence" value="ECO:0007669"/>
    <property type="project" value="UniProtKB-SubCell"/>
</dbReference>
<comment type="subcellular location">
    <subcellularLocation>
        <location evidence="1">Membrane</location>
        <topology evidence="1">Multi-pass membrane protein</topology>
    </subcellularLocation>
</comment>
<reference evidence="8 9" key="1">
    <citation type="journal article" date="2013" name="PLoS Genet.">
        <title>Comparative genome structure, secondary metabolite, and effector coding capacity across Cochliobolus pathogens.</title>
        <authorList>
            <person name="Condon B.J."/>
            <person name="Leng Y."/>
            <person name="Wu D."/>
            <person name="Bushley K.E."/>
            <person name="Ohm R.A."/>
            <person name="Otillar R."/>
            <person name="Martin J."/>
            <person name="Schackwitz W."/>
            <person name="Grimwood J."/>
            <person name="MohdZainudin N."/>
            <person name="Xue C."/>
            <person name="Wang R."/>
            <person name="Manning V.A."/>
            <person name="Dhillon B."/>
            <person name="Tu Z.J."/>
            <person name="Steffenson B.J."/>
            <person name="Salamov A."/>
            <person name="Sun H."/>
            <person name="Lowry S."/>
            <person name="LaButti K."/>
            <person name="Han J."/>
            <person name="Copeland A."/>
            <person name="Lindquist E."/>
            <person name="Barry K."/>
            <person name="Schmutz J."/>
            <person name="Baker S.E."/>
            <person name="Ciuffetti L.M."/>
            <person name="Grigoriev I.V."/>
            <person name="Zhong S."/>
            <person name="Turgeon B.G."/>
        </authorList>
    </citation>
    <scope>NUCLEOTIDE SEQUENCE [LARGE SCALE GENOMIC DNA]</scope>
    <source>
        <strain evidence="8 9">ATCC 44560</strain>
    </source>
</reference>
<evidence type="ECO:0000256" key="5">
    <source>
        <dbReference type="ARBA" id="ARBA00038359"/>
    </source>
</evidence>
<evidence type="ECO:0000313" key="8">
    <source>
        <dbReference type="EMBL" id="EUC50986.1"/>
    </source>
</evidence>
<evidence type="ECO:0000256" key="3">
    <source>
        <dbReference type="ARBA" id="ARBA00022989"/>
    </source>
</evidence>
<dbReference type="STRING" id="930090.W7A4D6"/>
<evidence type="ECO:0000259" key="7">
    <source>
        <dbReference type="Pfam" id="PF20684"/>
    </source>
</evidence>
<dbReference type="OrthoDB" id="3903189at2759"/>
<evidence type="ECO:0000256" key="1">
    <source>
        <dbReference type="ARBA" id="ARBA00004141"/>
    </source>
</evidence>
<dbReference type="Proteomes" id="UP000054032">
    <property type="component" value="Unassembled WGS sequence"/>
</dbReference>